<feature type="transmembrane region" description="Helical" evidence="1">
    <location>
        <begin position="86"/>
        <end position="114"/>
    </location>
</feature>
<feature type="transmembrane region" description="Helical" evidence="1">
    <location>
        <begin position="168"/>
        <end position="188"/>
    </location>
</feature>
<dbReference type="GO" id="GO:0016787">
    <property type="term" value="F:hydrolase activity"/>
    <property type="evidence" value="ECO:0007669"/>
    <property type="project" value="UniProtKB-KW"/>
</dbReference>
<name>A0A2A5WKP6_9GAMM</name>
<dbReference type="AlphaFoldDB" id="A0A2A5WKP6"/>
<dbReference type="InterPro" id="IPR002541">
    <property type="entry name" value="Cyt_c_assembly"/>
</dbReference>
<dbReference type="GO" id="GO:0017004">
    <property type="term" value="P:cytochrome complex assembly"/>
    <property type="evidence" value="ECO:0007669"/>
    <property type="project" value="InterPro"/>
</dbReference>
<dbReference type="InterPro" id="IPR052372">
    <property type="entry name" value="YpjD/HemX"/>
</dbReference>
<evidence type="ECO:0000256" key="1">
    <source>
        <dbReference type="SAM" id="Phobius"/>
    </source>
</evidence>
<protein>
    <submittedName>
        <fullName evidence="3">Phosphohydrolase</fullName>
    </submittedName>
</protein>
<dbReference type="PANTHER" id="PTHR38034:SF1">
    <property type="entry name" value="INNER MEMBRANE PROTEIN YPJD"/>
    <property type="match status" value="1"/>
</dbReference>
<feature type="transmembrane region" description="Helical" evidence="1">
    <location>
        <begin position="53"/>
        <end position="74"/>
    </location>
</feature>
<dbReference type="Pfam" id="PF01578">
    <property type="entry name" value="Cytochrom_C_asm"/>
    <property type="match status" value="1"/>
</dbReference>
<keyword evidence="1" id="KW-0472">Membrane</keyword>
<gene>
    <name evidence="3" type="ORF">CNE99_09030</name>
</gene>
<evidence type="ECO:0000259" key="2">
    <source>
        <dbReference type="Pfam" id="PF01578"/>
    </source>
</evidence>
<feature type="transmembrane region" description="Helical" evidence="1">
    <location>
        <begin position="135"/>
        <end position="162"/>
    </location>
</feature>
<dbReference type="Proteomes" id="UP000219327">
    <property type="component" value="Unassembled WGS sequence"/>
</dbReference>
<feature type="domain" description="Cytochrome c assembly protein" evidence="2">
    <location>
        <begin position="34"/>
        <end position="224"/>
    </location>
</feature>
<dbReference type="PANTHER" id="PTHR38034">
    <property type="entry name" value="INNER MEMBRANE PROTEIN YPJD"/>
    <property type="match status" value="1"/>
</dbReference>
<accession>A0A2A5WKP6</accession>
<dbReference type="GO" id="GO:0005886">
    <property type="term" value="C:plasma membrane"/>
    <property type="evidence" value="ECO:0007669"/>
    <property type="project" value="TreeGrafter"/>
</dbReference>
<dbReference type="GO" id="GO:0020037">
    <property type="term" value="F:heme binding"/>
    <property type="evidence" value="ECO:0007669"/>
    <property type="project" value="InterPro"/>
</dbReference>
<evidence type="ECO:0000313" key="4">
    <source>
        <dbReference type="Proteomes" id="UP000219327"/>
    </source>
</evidence>
<sequence length="229" mass="24796">MILSVLALLVHGGFASFTIVTDSGANIGVLPMGALMMWVINGLYLLSFLRRPVTSLSVFLFPLTALSIGFTWWLSDGSRIRDNLGFGLTVHIALSVVAYGLLTLATLQALFVAVADRSLKTGAIGIMRFVPPLQAIDAMMFEQIALGIIFLTLSIGSGLIYFDASVPGLIHHTFISVAAWAVFAVLLVGRQQWGWRGVIASRWTVAGFLLLALAYFGSKIMLEVFLDRS</sequence>
<keyword evidence="3" id="KW-0378">Hydrolase</keyword>
<organism evidence="3 4">
    <name type="scientific">OM182 bacterium MED-G24</name>
    <dbReference type="NCBI Taxonomy" id="1986255"/>
    <lineage>
        <taxon>Bacteria</taxon>
        <taxon>Pseudomonadati</taxon>
        <taxon>Pseudomonadota</taxon>
        <taxon>Gammaproteobacteria</taxon>
        <taxon>OMG group</taxon>
        <taxon>OM182 clade</taxon>
    </lineage>
</organism>
<feature type="transmembrane region" description="Helical" evidence="1">
    <location>
        <begin position="200"/>
        <end position="218"/>
    </location>
</feature>
<proteinExistence type="predicted"/>
<comment type="caution">
    <text evidence="3">The sequence shown here is derived from an EMBL/GenBank/DDBJ whole genome shotgun (WGS) entry which is preliminary data.</text>
</comment>
<keyword evidence="1" id="KW-1133">Transmembrane helix</keyword>
<dbReference type="EMBL" id="NTKD01000058">
    <property type="protein sequence ID" value="PDH36848.1"/>
    <property type="molecule type" value="Genomic_DNA"/>
</dbReference>
<evidence type="ECO:0000313" key="3">
    <source>
        <dbReference type="EMBL" id="PDH36848.1"/>
    </source>
</evidence>
<keyword evidence="1" id="KW-0812">Transmembrane</keyword>
<feature type="transmembrane region" description="Helical" evidence="1">
    <location>
        <begin position="25"/>
        <end position="46"/>
    </location>
</feature>
<reference evidence="3 4" key="1">
    <citation type="submission" date="2017-08" db="EMBL/GenBank/DDBJ databases">
        <title>Fine stratification of microbial communities through a metagenomic profile of the photic zone.</title>
        <authorList>
            <person name="Haro-Moreno J.M."/>
            <person name="Lopez-Perez M."/>
            <person name="De La Torre J."/>
            <person name="Picazo A."/>
            <person name="Camacho A."/>
            <person name="Rodriguez-Valera F."/>
        </authorList>
    </citation>
    <scope>NUCLEOTIDE SEQUENCE [LARGE SCALE GENOMIC DNA]</scope>
    <source>
        <strain evidence="3">MED-G24</strain>
    </source>
</reference>